<feature type="domain" description="Yip1" evidence="6">
    <location>
        <begin position="25"/>
        <end position="212"/>
    </location>
</feature>
<gene>
    <name evidence="7" type="ORF">Q5Y73_23555</name>
</gene>
<evidence type="ECO:0000313" key="7">
    <source>
        <dbReference type="EMBL" id="MDP5277077.1"/>
    </source>
</evidence>
<keyword evidence="2 5" id="KW-0812">Transmembrane</keyword>
<comment type="subcellular location">
    <subcellularLocation>
        <location evidence="1">Membrane</location>
        <topology evidence="1">Multi-pass membrane protein</topology>
    </subcellularLocation>
</comment>
<organism evidence="7 8">
    <name type="scientific">Chengkuizengella axinellae</name>
    <dbReference type="NCBI Taxonomy" id="3064388"/>
    <lineage>
        <taxon>Bacteria</taxon>
        <taxon>Bacillati</taxon>
        <taxon>Bacillota</taxon>
        <taxon>Bacilli</taxon>
        <taxon>Bacillales</taxon>
        <taxon>Paenibacillaceae</taxon>
        <taxon>Chengkuizengella</taxon>
    </lineage>
</organism>
<evidence type="ECO:0000259" key="6">
    <source>
        <dbReference type="Pfam" id="PF04893"/>
    </source>
</evidence>
<comment type="caution">
    <text evidence="7">The sequence shown here is derived from an EMBL/GenBank/DDBJ whole genome shotgun (WGS) entry which is preliminary data.</text>
</comment>
<name>A0ABT9J635_9BACL</name>
<feature type="transmembrane region" description="Helical" evidence="5">
    <location>
        <begin position="75"/>
        <end position="93"/>
    </location>
</feature>
<dbReference type="Proteomes" id="UP001231941">
    <property type="component" value="Unassembled WGS sequence"/>
</dbReference>
<accession>A0ABT9J635</accession>
<keyword evidence="4 5" id="KW-0472">Membrane</keyword>
<evidence type="ECO:0000256" key="5">
    <source>
        <dbReference type="SAM" id="Phobius"/>
    </source>
</evidence>
<dbReference type="InterPro" id="IPR006977">
    <property type="entry name" value="Yip1_dom"/>
</dbReference>
<dbReference type="RefSeq" id="WP_305994379.1">
    <property type="nucleotide sequence ID" value="NZ_JAVAMP010000024.1"/>
</dbReference>
<feature type="transmembrane region" description="Helical" evidence="5">
    <location>
        <begin position="193"/>
        <end position="218"/>
    </location>
</feature>
<feature type="transmembrane region" description="Helical" evidence="5">
    <location>
        <begin position="114"/>
        <end position="137"/>
    </location>
</feature>
<reference evidence="7 8" key="1">
    <citation type="submission" date="2023-08" db="EMBL/GenBank/DDBJ databases">
        <authorList>
            <person name="Park J.-S."/>
        </authorList>
    </citation>
    <scope>NUCLEOTIDE SEQUENCE [LARGE SCALE GENOMIC DNA]</scope>
    <source>
        <strain evidence="7 8">2205SS18-9</strain>
    </source>
</reference>
<dbReference type="Pfam" id="PF04893">
    <property type="entry name" value="Yip1"/>
    <property type="match status" value="1"/>
</dbReference>
<protein>
    <submittedName>
        <fullName evidence="7">Yip1 family protein</fullName>
    </submittedName>
</protein>
<keyword evidence="8" id="KW-1185">Reference proteome</keyword>
<evidence type="ECO:0000256" key="1">
    <source>
        <dbReference type="ARBA" id="ARBA00004141"/>
    </source>
</evidence>
<evidence type="ECO:0000256" key="2">
    <source>
        <dbReference type="ARBA" id="ARBA00022692"/>
    </source>
</evidence>
<evidence type="ECO:0000256" key="4">
    <source>
        <dbReference type="ARBA" id="ARBA00023136"/>
    </source>
</evidence>
<evidence type="ECO:0000256" key="3">
    <source>
        <dbReference type="ARBA" id="ARBA00022989"/>
    </source>
</evidence>
<dbReference type="EMBL" id="JAVAMP010000024">
    <property type="protein sequence ID" value="MDP5277077.1"/>
    <property type="molecule type" value="Genomic_DNA"/>
</dbReference>
<sequence>MENENHNNEHNNMTEKQVKLNPWFSIWIKPRATMRSVLNNKPGKVFLLIYLGMLVNSLDQASTRDMGDTYSMSTVLFASIVFPLFTGIIYYYLAPTIFRWAGSILNGHGTTEEVRYALAYSFIPYVYSLIIVWLPSLLLFGKENFTYLTPNIDNSPILFALLLLLLLIDLVIACWTIIISLKCLGEAHQFSAWRALGASIIAFLIIFVPLLLIGLAIVPFI</sequence>
<evidence type="ECO:0000313" key="8">
    <source>
        <dbReference type="Proteomes" id="UP001231941"/>
    </source>
</evidence>
<keyword evidence="3 5" id="KW-1133">Transmembrane helix</keyword>
<proteinExistence type="predicted"/>
<feature type="transmembrane region" description="Helical" evidence="5">
    <location>
        <begin position="157"/>
        <end position="181"/>
    </location>
</feature>